<protein>
    <recommendedName>
        <fullName evidence="5">Acid phosphatase</fullName>
    </recommendedName>
</protein>
<feature type="chain" id="PRO_5043713482" description="Acid phosphatase" evidence="2">
    <location>
        <begin position="23"/>
        <end position="481"/>
    </location>
</feature>
<dbReference type="PANTHER" id="PTHR11567:SF195">
    <property type="entry name" value="ACID PHOSPHATASE, PUTATIVE (AFU_ORTHOLOGUE AFUA_3G14570)-RELATED"/>
    <property type="match status" value="1"/>
</dbReference>
<dbReference type="GeneID" id="91106555"/>
<dbReference type="InterPro" id="IPR050645">
    <property type="entry name" value="Histidine_acid_phosphatase"/>
</dbReference>
<keyword evidence="2" id="KW-0732">Signal</keyword>
<feature type="signal peptide" evidence="2">
    <location>
        <begin position="1"/>
        <end position="22"/>
    </location>
</feature>
<evidence type="ECO:0000256" key="1">
    <source>
        <dbReference type="ARBA" id="ARBA00005375"/>
    </source>
</evidence>
<dbReference type="SUPFAM" id="SSF53254">
    <property type="entry name" value="Phosphoglycerate mutase-like"/>
    <property type="match status" value="1"/>
</dbReference>
<dbReference type="RefSeq" id="XP_066087593.1">
    <property type="nucleotide sequence ID" value="XM_066231496.1"/>
</dbReference>
<proteinExistence type="inferred from homology"/>
<evidence type="ECO:0000256" key="2">
    <source>
        <dbReference type="SAM" id="SignalP"/>
    </source>
</evidence>
<accession>A0AAX4KT38</accession>
<evidence type="ECO:0008006" key="5">
    <source>
        <dbReference type="Google" id="ProtNLM"/>
    </source>
</evidence>
<dbReference type="InterPro" id="IPR000560">
    <property type="entry name" value="His_Pase_clade-2"/>
</dbReference>
<dbReference type="EMBL" id="CP144090">
    <property type="protein sequence ID" value="WWD09626.1"/>
    <property type="molecule type" value="Genomic_DNA"/>
</dbReference>
<reference evidence="3 4" key="1">
    <citation type="submission" date="2024-01" db="EMBL/GenBank/DDBJ databases">
        <title>Comparative genomics of Cryptococcus and Kwoniella reveals pathogenesis evolution and contrasting modes of karyotype evolution via chromosome fusion or intercentromeric recombination.</title>
        <authorList>
            <person name="Coelho M.A."/>
            <person name="David-Palma M."/>
            <person name="Shea T."/>
            <person name="Bowers K."/>
            <person name="McGinley-Smith S."/>
            <person name="Mohammad A.W."/>
            <person name="Gnirke A."/>
            <person name="Yurkov A.M."/>
            <person name="Nowrousian M."/>
            <person name="Sun S."/>
            <person name="Cuomo C.A."/>
            <person name="Heitman J."/>
        </authorList>
    </citation>
    <scope>NUCLEOTIDE SEQUENCE [LARGE SCALE GENOMIC DNA]</scope>
    <source>
        <strain evidence="3 4">PYCC6329</strain>
    </source>
</reference>
<evidence type="ECO:0000313" key="3">
    <source>
        <dbReference type="EMBL" id="WWD09626.1"/>
    </source>
</evidence>
<dbReference type="KEGG" id="ker:91106555"/>
<evidence type="ECO:0000313" key="4">
    <source>
        <dbReference type="Proteomes" id="UP001358614"/>
    </source>
</evidence>
<dbReference type="AlphaFoldDB" id="A0AAX4KT38"/>
<dbReference type="InterPro" id="IPR029033">
    <property type="entry name" value="His_PPase_superfam"/>
</dbReference>
<dbReference type="Gene3D" id="3.40.50.1240">
    <property type="entry name" value="Phosphoglycerate mutase-like"/>
    <property type="match status" value="1"/>
</dbReference>
<sequence length="481" mass="54499">MFDKISIILFSTLLASLGKVNALTHYPPSKTANTDLEQVLKGTGAPGNYWSSTTPDEEYGSYNCTFDPTSLTMWPVLNMPHVRKTEYQVPDKEYELQYVEVIQRHHKRTPYASNTFFKEDITWDCSREGPYHHAKNENPENTSGVVWQRQTGSQNPFEATVGPGFVGSTCEFPSITSEGIDDAMIHGRDIRGVYGDLLGFLPKSHEKDKYAFRVTSNVITSQTLGGFGKGLYPDLEEHTGLIQDDSYDSLKPGVPCDLRDTINSQITDLSGEWGKHLNLTSELRERFNNVSGIEPDDTAGWKTSWDHPYDNLSAKQCHGKPLPCSTNNTAICIQQEDANTIYRLGNYEYAYRWRMHENSTYYSAITMGAWFVELQDHFKGKMDGTNPIKYFHNFAHDGSVAPVLGLLQHDEPVWPGMGSEVVFELYRKAEEYFVRVLFSGQPLKSSTPFGVMDMVPWEDFEEYLKDTIPEDLTELCIASNE</sequence>
<dbReference type="Proteomes" id="UP001358614">
    <property type="component" value="Chromosome 2"/>
</dbReference>
<organism evidence="3 4">
    <name type="scientific">Kwoniella europaea PYCC6329</name>
    <dbReference type="NCBI Taxonomy" id="1423913"/>
    <lineage>
        <taxon>Eukaryota</taxon>
        <taxon>Fungi</taxon>
        <taxon>Dikarya</taxon>
        <taxon>Basidiomycota</taxon>
        <taxon>Agaricomycotina</taxon>
        <taxon>Tremellomycetes</taxon>
        <taxon>Tremellales</taxon>
        <taxon>Cryptococcaceae</taxon>
        <taxon>Kwoniella</taxon>
    </lineage>
</organism>
<dbReference type="PANTHER" id="PTHR11567">
    <property type="entry name" value="ACID PHOSPHATASE-RELATED"/>
    <property type="match status" value="1"/>
</dbReference>
<dbReference type="Pfam" id="PF00328">
    <property type="entry name" value="His_Phos_2"/>
    <property type="match status" value="1"/>
</dbReference>
<gene>
    <name evidence="3" type="ORF">V865_007754</name>
</gene>
<comment type="similarity">
    <text evidence="1">Belongs to the histidine acid phosphatase family.</text>
</comment>
<keyword evidence="4" id="KW-1185">Reference proteome</keyword>
<dbReference type="GO" id="GO:0016791">
    <property type="term" value="F:phosphatase activity"/>
    <property type="evidence" value="ECO:0007669"/>
    <property type="project" value="TreeGrafter"/>
</dbReference>
<name>A0AAX4KT38_9TREE</name>